<name>A0A914QYW5_9BILA</name>
<dbReference type="AlphaFoldDB" id="A0A914QYW5"/>
<accession>A0A914QYW5</accession>
<evidence type="ECO:0000313" key="1">
    <source>
        <dbReference type="Proteomes" id="UP000887578"/>
    </source>
</evidence>
<sequence>MEELLKIPTFPTLRAFMLDNVPEVFDIETFYVHMKKNMTTSFDLDFDESISDEYNERLLEITDEIITTKEFVYKPAFIFFRGLDYERLLKLHDLFCPGLELD</sequence>
<protein>
    <submittedName>
        <fullName evidence="2">Uncharacterized protein</fullName>
    </submittedName>
</protein>
<dbReference type="WBParaSite" id="PDA_v2.g4259.t1">
    <property type="protein sequence ID" value="PDA_v2.g4259.t1"/>
    <property type="gene ID" value="PDA_v2.g4259"/>
</dbReference>
<keyword evidence="1" id="KW-1185">Reference proteome</keyword>
<proteinExistence type="predicted"/>
<reference evidence="2" key="1">
    <citation type="submission" date="2022-11" db="UniProtKB">
        <authorList>
            <consortium name="WormBaseParasite"/>
        </authorList>
    </citation>
    <scope>IDENTIFICATION</scope>
</reference>
<organism evidence="1 2">
    <name type="scientific">Panagrolaimus davidi</name>
    <dbReference type="NCBI Taxonomy" id="227884"/>
    <lineage>
        <taxon>Eukaryota</taxon>
        <taxon>Metazoa</taxon>
        <taxon>Ecdysozoa</taxon>
        <taxon>Nematoda</taxon>
        <taxon>Chromadorea</taxon>
        <taxon>Rhabditida</taxon>
        <taxon>Tylenchina</taxon>
        <taxon>Panagrolaimomorpha</taxon>
        <taxon>Panagrolaimoidea</taxon>
        <taxon>Panagrolaimidae</taxon>
        <taxon>Panagrolaimus</taxon>
    </lineage>
</organism>
<dbReference type="Proteomes" id="UP000887578">
    <property type="component" value="Unplaced"/>
</dbReference>
<evidence type="ECO:0000313" key="2">
    <source>
        <dbReference type="WBParaSite" id="PDA_v2.g4259.t1"/>
    </source>
</evidence>